<dbReference type="AlphaFoldDB" id="A0A2H0U945"/>
<dbReference type="InterPro" id="IPR010627">
    <property type="entry name" value="Prepilin_pept_A24_N"/>
</dbReference>
<dbReference type="PANTHER" id="PTHR30487:SF0">
    <property type="entry name" value="PREPILIN LEADER PEPTIDASE_N-METHYLTRANSFERASE-RELATED"/>
    <property type="match status" value="1"/>
</dbReference>
<dbReference type="GO" id="GO:0006465">
    <property type="term" value="P:signal peptide processing"/>
    <property type="evidence" value="ECO:0007669"/>
    <property type="project" value="TreeGrafter"/>
</dbReference>
<dbReference type="Gene3D" id="1.20.120.1220">
    <property type="match status" value="1"/>
</dbReference>
<proteinExistence type="inferred from homology"/>
<feature type="domain" description="Prepilin type IV endopeptidase peptidase" evidence="8">
    <location>
        <begin position="103"/>
        <end position="207"/>
    </location>
</feature>
<organism evidence="10 11">
    <name type="scientific">Candidatus Kaiserbacteria bacterium CG10_big_fil_rev_8_21_14_0_10_56_12</name>
    <dbReference type="NCBI Taxonomy" id="1974611"/>
    <lineage>
        <taxon>Bacteria</taxon>
        <taxon>Candidatus Kaiseribacteriota</taxon>
    </lineage>
</organism>
<evidence type="ECO:0000313" key="11">
    <source>
        <dbReference type="Proteomes" id="UP000230179"/>
    </source>
</evidence>
<dbReference type="Pfam" id="PF06750">
    <property type="entry name" value="A24_N_bact"/>
    <property type="match status" value="1"/>
</dbReference>
<evidence type="ECO:0008006" key="12">
    <source>
        <dbReference type="Google" id="ProtNLM"/>
    </source>
</evidence>
<sequence>MVILFFALGAIVASFVGVVVARLNTWSSFVTGRSRCDACNAALSDSALVPIVAYVVSRGRARCCGAKISVAAPLTELLLAVLFAASYLKLGLTTSLPLLLVELSLLLALVLYDLSHQILPPVMLYPFVAVAVTFRSVVAESATEVTNALIAAGVVGLVFLAMHLFSRGRAMGFADTPLAFGLSLLVGPALSFAGVCFSFWIGAAIGITILLRRPRGSRMGIEVPFAPFLAAGFLLAYYVIPWNPLYLLITS</sequence>
<name>A0A2H0U945_9BACT</name>
<feature type="transmembrane region" description="Helical" evidence="7">
    <location>
        <begin position="95"/>
        <end position="112"/>
    </location>
</feature>
<evidence type="ECO:0000313" key="10">
    <source>
        <dbReference type="EMBL" id="PIR82912.1"/>
    </source>
</evidence>
<keyword evidence="3" id="KW-1003">Cell membrane</keyword>
<reference evidence="11" key="1">
    <citation type="submission" date="2017-09" db="EMBL/GenBank/DDBJ databases">
        <title>Depth-based differentiation of microbial function through sediment-hosted aquifers and enrichment of novel symbionts in the deep terrestrial subsurface.</title>
        <authorList>
            <person name="Probst A.J."/>
            <person name="Ladd B."/>
            <person name="Jarett J.K."/>
            <person name="Geller-Mcgrath D.E."/>
            <person name="Sieber C.M.K."/>
            <person name="Emerson J.B."/>
            <person name="Anantharaman K."/>
            <person name="Thomas B.C."/>
            <person name="Malmstrom R."/>
            <person name="Stieglmeier M."/>
            <person name="Klingl A."/>
            <person name="Woyke T."/>
            <person name="Ryan C.M."/>
            <person name="Banfield J.F."/>
        </authorList>
    </citation>
    <scope>NUCLEOTIDE SEQUENCE [LARGE SCALE GENOMIC DNA]</scope>
</reference>
<keyword evidence="5 7" id="KW-1133">Transmembrane helix</keyword>
<evidence type="ECO:0000256" key="7">
    <source>
        <dbReference type="SAM" id="Phobius"/>
    </source>
</evidence>
<feature type="domain" description="Prepilin peptidase A24 N-terminal" evidence="9">
    <location>
        <begin position="8"/>
        <end position="89"/>
    </location>
</feature>
<evidence type="ECO:0000256" key="4">
    <source>
        <dbReference type="ARBA" id="ARBA00022692"/>
    </source>
</evidence>
<feature type="transmembrane region" description="Helical" evidence="7">
    <location>
        <begin position="145"/>
        <end position="165"/>
    </location>
</feature>
<comment type="caution">
    <text evidence="10">The sequence shown here is derived from an EMBL/GenBank/DDBJ whole genome shotgun (WGS) entry which is preliminary data.</text>
</comment>
<evidence type="ECO:0000256" key="3">
    <source>
        <dbReference type="ARBA" id="ARBA00022475"/>
    </source>
</evidence>
<feature type="transmembrane region" description="Helical" evidence="7">
    <location>
        <begin position="223"/>
        <end position="240"/>
    </location>
</feature>
<evidence type="ECO:0000256" key="2">
    <source>
        <dbReference type="ARBA" id="ARBA00005801"/>
    </source>
</evidence>
<protein>
    <recommendedName>
        <fullName evidence="12">Prepilin peptidase</fullName>
    </recommendedName>
</protein>
<evidence type="ECO:0000256" key="6">
    <source>
        <dbReference type="ARBA" id="ARBA00023136"/>
    </source>
</evidence>
<dbReference type="GO" id="GO:0005886">
    <property type="term" value="C:plasma membrane"/>
    <property type="evidence" value="ECO:0007669"/>
    <property type="project" value="UniProtKB-SubCell"/>
</dbReference>
<evidence type="ECO:0000256" key="1">
    <source>
        <dbReference type="ARBA" id="ARBA00004651"/>
    </source>
</evidence>
<comment type="subcellular location">
    <subcellularLocation>
        <location evidence="1">Cell membrane</location>
        <topology evidence="1">Multi-pass membrane protein</topology>
    </subcellularLocation>
</comment>
<keyword evidence="6 7" id="KW-0472">Membrane</keyword>
<feature type="transmembrane region" description="Helical" evidence="7">
    <location>
        <begin position="185"/>
        <end position="211"/>
    </location>
</feature>
<dbReference type="EMBL" id="PFBL01000024">
    <property type="protein sequence ID" value="PIR82912.1"/>
    <property type="molecule type" value="Genomic_DNA"/>
</dbReference>
<gene>
    <name evidence="10" type="ORF">COU19_03180</name>
</gene>
<dbReference type="PANTHER" id="PTHR30487">
    <property type="entry name" value="TYPE 4 PREPILIN-LIKE PROTEINS LEADER PEPTIDE-PROCESSING ENZYME"/>
    <property type="match status" value="1"/>
</dbReference>
<evidence type="ECO:0000259" key="9">
    <source>
        <dbReference type="Pfam" id="PF06750"/>
    </source>
</evidence>
<keyword evidence="4 7" id="KW-0812">Transmembrane</keyword>
<dbReference type="InterPro" id="IPR050882">
    <property type="entry name" value="Prepilin_peptidase/N-MTase"/>
</dbReference>
<dbReference type="InterPro" id="IPR000045">
    <property type="entry name" value="Prepilin_IV_endopep_pep"/>
</dbReference>
<dbReference type="GO" id="GO:0004190">
    <property type="term" value="F:aspartic-type endopeptidase activity"/>
    <property type="evidence" value="ECO:0007669"/>
    <property type="project" value="InterPro"/>
</dbReference>
<dbReference type="Proteomes" id="UP000230179">
    <property type="component" value="Unassembled WGS sequence"/>
</dbReference>
<evidence type="ECO:0000259" key="8">
    <source>
        <dbReference type="Pfam" id="PF01478"/>
    </source>
</evidence>
<accession>A0A2H0U945</accession>
<dbReference type="Pfam" id="PF01478">
    <property type="entry name" value="Peptidase_A24"/>
    <property type="match status" value="1"/>
</dbReference>
<evidence type="ECO:0000256" key="5">
    <source>
        <dbReference type="ARBA" id="ARBA00022989"/>
    </source>
</evidence>
<feature type="transmembrane region" description="Helical" evidence="7">
    <location>
        <begin position="118"/>
        <end position="138"/>
    </location>
</feature>
<comment type="similarity">
    <text evidence="2">Belongs to the peptidase A24 family.</text>
</comment>